<evidence type="ECO:0000313" key="10">
    <source>
        <dbReference type="Proteomes" id="UP000813463"/>
    </source>
</evidence>
<dbReference type="Proteomes" id="UP000813463">
    <property type="component" value="Chromosome 3"/>
</dbReference>
<evidence type="ECO:0000259" key="9">
    <source>
        <dbReference type="Pfam" id="PF02902"/>
    </source>
</evidence>
<gene>
    <name evidence="11" type="primary">LOC110804562</name>
</gene>
<sequence length="165" mass="18368">MLSIALPALLALAADPITSLVDTAFVGHLGSFELAAVGVSVSVFNLVLKLFNVPLLNVTTSYVAEEQALVSVQNENSIQAGQGSHSSKHPLRLRRKEKIPSFSVFIQSALSSKTFILCPYYEKSHWMLLVLCLSKREVYIFDSQQKKRNLMIKEPLNNVLNNRDH</sequence>
<evidence type="ECO:0000256" key="7">
    <source>
        <dbReference type="ARBA" id="ARBA00022989"/>
    </source>
</evidence>
<comment type="similarity">
    <text evidence="3">Belongs to the multi antimicrobial extrusion (MATE) (TC 2.A.66.1) family.</text>
</comment>
<evidence type="ECO:0000256" key="6">
    <source>
        <dbReference type="ARBA" id="ARBA00022801"/>
    </source>
</evidence>
<keyword evidence="4" id="KW-0645">Protease</keyword>
<organism evidence="10 11">
    <name type="scientific">Spinacia oleracea</name>
    <name type="common">Spinach</name>
    <dbReference type="NCBI Taxonomy" id="3562"/>
    <lineage>
        <taxon>Eukaryota</taxon>
        <taxon>Viridiplantae</taxon>
        <taxon>Streptophyta</taxon>
        <taxon>Embryophyta</taxon>
        <taxon>Tracheophyta</taxon>
        <taxon>Spermatophyta</taxon>
        <taxon>Magnoliopsida</taxon>
        <taxon>eudicotyledons</taxon>
        <taxon>Gunneridae</taxon>
        <taxon>Pentapetalae</taxon>
        <taxon>Caryophyllales</taxon>
        <taxon>Chenopodiaceae</taxon>
        <taxon>Chenopodioideae</taxon>
        <taxon>Anserineae</taxon>
        <taxon>Spinacia</taxon>
    </lineage>
</organism>
<dbReference type="Pfam" id="PF02902">
    <property type="entry name" value="Peptidase_C48"/>
    <property type="match status" value="1"/>
</dbReference>
<evidence type="ECO:0000256" key="8">
    <source>
        <dbReference type="ARBA" id="ARBA00023136"/>
    </source>
</evidence>
<keyword evidence="5" id="KW-0812">Transmembrane</keyword>
<evidence type="ECO:0000256" key="2">
    <source>
        <dbReference type="ARBA" id="ARBA00005234"/>
    </source>
</evidence>
<evidence type="ECO:0000256" key="3">
    <source>
        <dbReference type="ARBA" id="ARBA00010199"/>
    </source>
</evidence>
<dbReference type="PANTHER" id="PTHR42893">
    <property type="entry name" value="PROTEIN DETOXIFICATION 44, CHLOROPLASTIC-RELATED"/>
    <property type="match status" value="1"/>
</dbReference>
<feature type="domain" description="Ubiquitin-like protease family profile" evidence="9">
    <location>
        <begin position="109"/>
        <end position="158"/>
    </location>
</feature>
<evidence type="ECO:0000256" key="4">
    <source>
        <dbReference type="ARBA" id="ARBA00022670"/>
    </source>
</evidence>
<dbReference type="InterPro" id="IPR044644">
    <property type="entry name" value="DinF-like"/>
</dbReference>
<comment type="subcellular location">
    <subcellularLocation>
        <location evidence="1">Membrane</location>
        <topology evidence="1">Multi-pass membrane protein</topology>
    </subcellularLocation>
</comment>
<evidence type="ECO:0000256" key="5">
    <source>
        <dbReference type="ARBA" id="ARBA00022692"/>
    </source>
</evidence>
<evidence type="ECO:0000313" key="11">
    <source>
        <dbReference type="RefSeq" id="XP_056696487.1"/>
    </source>
</evidence>
<dbReference type="InterPro" id="IPR038765">
    <property type="entry name" value="Papain-like_cys_pep_sf"/>
</dbReference>
<dbReference type="Gene3D" id="3.40.395.10">
    <property type="entry name" value="Adenoviral Proteinase, Chain A"/>
    <property type="match status" value="1"/>
</dbReference>
<dbReference type="InterPro" id="IPR002528">
    <property type="entry name" value="MATE_fam"/>
</dbReference>
<dbReference type="RefSeq" id="XP_056696487.1">
    <property type="nucleotide sequence ID" value="XM_056840509.1"/>
</dbReference>
<keyword evidence="6" id="KW-0378">Hydrolase</keyword>
<accession>A0ABM3RLI8</accession>
<keyword evidence="10" id="KW-1185">Reference proteome</keyword>
<comment type="similarity">
    <text evidence="2">Belongs to the peptidase C48 family.</text>
</comment>
<dbReference type="SUPFAM" id="SSF54001">
    <property type="entry name" value="Cysteine proteinases"/>
    <property type="match status" value="1"/>
</dbReference>
<dbReference type="GeneID" id="110804562"/>
<dbReference type="InterPro" id="IPR003653">
    <property type="entry name" value="Peptidase_C48_C"/>
</dbReference>
<protein>
    <submittedName>
        <fullName evidence="11">Protein DETOXIFICATION 45, chloroplastic-like isoform X1</fullName>
    </submittedName>
</protein>
<proteinExistence type="inferred from homology"/>
<evidence type="ECO:0000256" key="1">
    <source>
        <dbReference type="ARBA" id="ARBA00004141"/>
    </source>
</evidence>
<reference evidence="10" key="1">
    <citation type="journal article" date="2021" name="Nat. Commun.">
        <title>Genomic analyses provide insights into spinach domestication and the genetic basis of agronomic traits.</title>
        <authorList>
            <person name="Cai X."/>
            <person name="Sun X."/>
            <person name="Xu C."/>
            <person name="Sun H."/>
            <person name="Wang X."/>
            <person name="Ge C."/>
            <person name="Zhang Z."/>
            <person name="Wang Q."/>
            <person name="Fei Z."/>
            <person name="Jiao C."/>
            <person name="Wang Q."/>
        </authorList>
    </citation>
    <scope>NUCLEOTIDE SEQUENCE [LARGE SCALE GENOMIC DNA]</scope>
    <source>
        <strain evidence="10">cv. Varoflay</strain>
    </source>
</reference>
<keyword evidence="8" id="KW-0472">Membrane</keyword>
<dbReference type="Pfam" id="PF01554">
    <property type="entry name" value="MatE"/>
    <property type="match status" value="1"/>
</dbReference>
<name>A0ABM3RLI8_SPIOL</name>
<keyword evidence="7" id="KW-1133">Transmembrane helix</keyword>
<dbReference type="PANTHER" id="PTHR42893:SF46">
    <property type="entry name" value="PROTEIN DETOXIFICATION 44, CHLOROPLASTIC"/>
    <property type="match status" value="1"/>
</dbReference>
<reference evidence="11" key="2">
    <citation type="submission" date="2025-08" db="UniProtKB">
        <authorList>
            <consortium name="RefSeq"/>
        </authorList>
    </citation>
    <scope>IDENTIFICATION</scope>
    <source>
        <tissue evidence="11">Leaf</tissue>
    </source>
</reference>